<keyword evidence="3" id="KW-1185">Reference proteome</keyword>
<dbReference type="RefSeq" id="XP_033393135.1">
    <property type="nucleotide sequence ID" value="XM_033544437.1"/>
</dbReference>
<proteinExistence type="predicted"/>
<feature type="transmembrane region" description="Helical" evidence="1">
    <location>
        <begin position="158"/>
        <end position="176"/>
    </location>
</feature>
<evidence type="ECO:0000313" key="2">
    <source>
        <dbReference type="EMBL" id="KAF2137419.1"/>
    </source>
</evidence>
<keyword evidence="1" id="KW-1133">Transmembrane helix</keyword>
<accession>A0A6A6AZS7</accession>
<dbReference type="Proteomes" id="UP000799438">
    <property type="component" value="Unassembled WGS sequence"/>
</dbReference>
<name>A0A6A6AZS7_9PEZI</name>
<gene>
    <name evidence="2" type="ORF">K452DRAFT_321826</name>
</gene>
<dbReference type="EMBL" id="ML995503">
    <property type="protein sequence ID" value="KAF2137419.1"/>
    <property type="molecule type" value="Genomic_DNA"/>
</dbReference>
<dbReference type="GeneID" id="54301933"/>
<protein>
    <submittedName>
        <fullName evidence="2">Uncharacterized protein</fullName>
    </submittedName>
</protein>
<keyword evidence="1" id="KW-0812">Transmembrane</keyword>
<sequence>MEAPLNPPKVPLSSVKSFAAEIASPWIVAWEPIKSLLDPTNDQDDLTRKWYEAKLAELSFTGLTSALLASLISGAMQWPTTQNTTWTIQACWYGGLMFIVASIASATQQSIMLYRFNSHPEHLSRVRGMLGYYDSVGRRRPRLVQVFVWQIPVMMLRFGIYLFLVGLFILLWHAAIKDGVWQPDERKIAVMVSAIAAFALFCHGLSVYFGYSGDFD</sequence>
<organism evidence="2 3">
    <name type="scientific">Aplosporella prunicola CBS 121167</name>
    <dbReference type="NCBI Taxonomy" id="1176127"/>
    <lineage>
        <taxon>Eukaryota</taxon>
        <taxon>Fungi</taxon>
        <taxon>Dikarya</taxon>
        <taxon>Ascomycota</taxon>
        <taxon>Pezizomycotina</taxon>
        <taxon>Dothideomycetes</taxon>
        <taxon>Dothideomycetes incertae sedis</taxon>
        <taxon>Botryosphaeriales</taxon>
        <taxon>Aplosporellaceae</taxon>
        <taxon>Aplosporella</taxon>
    </lineage>
</organism>
<dbReference type="AlphaFoldDB" id="A0A6A6AZS7"/>
<evidence type="ECO:0000313" key="3">
    <source>
        <dbReference type="Proteomes" id="UP000799438"/>
    </source>
</evidence>
<reference evidence="2" key="1">
    <citation type="journal article" date="2020" name="Stud. Mycol.">
        <title>101 Dothideomycetes genomes: a test case for predicting lifestyles and emergence of pathogens.</title>
        <authorList>
            <person name="Haridas S."/>
            <person name="Albert R."/>
            <person name="Binder M."/>
            <person name="Bloem J."/>
            <person name="Labutti K."/>
            <person name="Salamov A."/>
            <person name="Andreopoulos B."/>
            <person name="Baker S."/>
            <person name="Barry K."/>
            <person name="Bills G."/>
            <person name="Bluhm B."/>
            <person name="Cannon C."/>
            <person name="Castanera R."/>
            <person name="Culley D."/>
            <person name="Daum C."/>
            <person name="Ezra D."/>
            <person name="Gonzalez J."/>
            <person name="Henrissat B."/>
            <person name="Kuo A."/>
            <person name="Liang C."/>
            <person name="Lipzen A."/>
            <person name="Lutzoni F."/>
            <person name="Magnuson J."/>
            <person name="Mondo S."/>
            <person name="Nolan M."/>
            <person name="Ohm R."/>
            <person name="Pangilinan J."/>
            <person name="Park H.-J."/>
            <person name="Ramirez L."/>
            <person name="Alfaro M."/>
            <person name="Sun H."/>
            <person name="Tritt A."/>
            <person name="Yoshinaga Y."/>
            <person name="Zwiers L.-H."/>
            <person name="Turgeon B."/>
            <person name="Goodwin S."/>
            <person name="Spatafora J."/>
            <person name="Crous P."/>
            <person name="Grigoriev I."/>
        </authorList>
    </citation>
    <scope>NUCLEOTIDE SEQUENCE</scope>
    <source>
        <strain evidence="2">CBS 121167</strain>
    </source>
</reference>
<feature type="transmembrane region" description="Helical" evidence="1">
    <location>
        <begin position="188"/>
        <end position="211"/>
    </location>
</feature>
<dbReference type="OrthoDB" id="2150604at2759"/>
<feature type="transmembrane region" description="Helical" evidence="1">
    <location>
        <begin position="90"/>
        <end position="111"/>
    </location>
</feature>
<keyword evidence="1" id="KW-0472">Membrane</keyword>
<evidence type="ECO:0000256" key="1">
    <source>
        <dbReference type="SAM" id="Phobius"/>
    </source>
</evidence>